<dbReference type="AlphaFoldDB" id="A0A922MA80"/>
<dbReference type="EMBL" id="JACEFF010000699">
    <property type="protein sequence ID" value="KAH9632640.1"/>
    <property type="molecule type" value="Genomic_DNA"/>
</dbReference>
<evidence type="ECO:0000256" key="2">
    <source>
        <dbReference type="ARBA" id="ARBA00022801"/>
    </source>
</evidence>
<comment type="similarity">
    <text evidence="1 4">Belongs to the glycosyl hydrolase 1 family.</text>
</comment>
<evidence type="ECO:0000256" key="4">
    <source>
        <dbReference type="RuleBase" id="RU003690"/>
    </source>
</evidence>
<dbReference type="Proteomes" id="UP000814243">
    <property type="component" value="Unassembled WGS sequence"/>
</dbReference>
<dbReference type="PRINTS" id="PR00131">
    <property type="entry name" value="GLHYDRLASE1"/>
</dbReference>
<dbReference type="Gene3D" id="3.20.20.80">
    <property type="entry name" value="Glycosidases"/>
    <property type="match status" value="2"/>
</dbReference>
<evidence type="ECO:0000256" key="1">
    <source>
        <dbReference type="ARBA" id="ARBA00010838"/>
    </source>
</evidence>
<protein>
    <submittedName>
        <fullName evidence="5">Uncharacterized protein</fullName>
    </submittedName>
</protein>
<dbReference type="GO" id="GO:0008422">
    <property type="term" value="F:beta-glucosidase activity"/>
    <property type="evidence" value="ECO:0007669"/>
    <property type="project" value="TreeGrafter"/>
</dbReference>
<dbReference type="GO" id="GO:0005975">
    <property type="term" value="P:carbohydrate metabolic process"/>
    <property type="evidence" value="ECO:0007669"/>
    <property type="project" value="InterPro"/>
</dbReference>
<evidence type="ECO:0000313" key="6">
    <source>
        <dbReference type="Proteomes" id="UP000814243"/>
    </source>
</evidence>
<dbReference type="PANTHER" id="PTHR10353:SF36">
    <property type="entry name" value="LP05116P"/>
    <property type="match status" value="1"/>
</dbReference>
<organism evidence="5 6">
    <name type="scientific">Spodoptera exigua</name>
    <name type="common">Beet armyworm</name>
    <name type="synonym">Noctua fulgens</name>
    <dbReference type="NCBI Taxonomy" id="7107"/>
    <lineage>
        <taxon>Eukaryota</taxon>
        <taxon>Metazoa</taxon>
        <taxon>Ecdysozoa</taxon>
        <taxon>Arthropoda</taxon>
        <taxon>Hexapoda</taxon>
        <taxon>Insecta</taxon>
        <taxon>Pterygota</taxon>
        <taxon>Neoptera</taxon>
        <taxon>Endopterygota</taxon>
        <taxon>Lepidoptera</taxon>
        <taxon>Glossata</taxon>
        <taxon>Ditrysia</taxon>
        <taxon>Noctuoidea</taxon>
        <taxon>Noctuidae</taxon>
        <taxon>Amphipyrinae</taxon>
        <taxon>Spodoptera</taxon>
    </lineage>
</organism>
<comment type="caution">
    <text evidence="5">The sequence shown here is derived from an EMBL/GenBank/DDBJ whole genome shotgun (WGS) entry which is preliminary data.</text>
</comment>
<evidence type="ECO:0000256" key="3">
    <source>
        <dbReference type="ARBA" id="ARBA00023295"/>
    </source>
</evidence>
<keyword evidence="3" id="KW-0326">Glycosidase</keyword>
<dbReference type="InterPro" id="IPR001360">
    <property type="entry name" value="Glyco_hydro_1"/>
</dbReference>
<reference evidence="5" key="1">
    <citation type="journal article" date="2021" name="G3 (Bethesda)">
        <title>Genome and transcriptome analysis of the beet armyworm Spodoptera exigua reveals targets for pest control. .</title>
        <authorList>
            <person name="Simon S."/>
            <person name="Breeschoten T."/>
            <person name="Jansen H.J."/>
            <person name="Dirks R.P."/>
            <person name="Schranz M.E."/>
            <person name="Ros V.I.D."/>
        </authorList>
    </citation>
    <scope>NUCLEOTIDE SEQUENCE</scope>
    <source>
        <strain evidence="5">TB_SE_WUR_2020</strain>
    </source>
</reference>
<keyword evidence="2" id="KW-0378">Hydrolase</keyword>
<name>A0A922MA80_SPOEX</name>
<dbReference type="SUPFAM" id="SSF51445">
    <property type="entry name" value="(Trans)glycosidases"/>
    <property type="match status" value="1"/>
</dbReference>
<gene>
    <name evidence="5" type="ORF">HF086_008467</name>
</gene>
<evidence type="ECO:0000313" key="5">
    <source>
        <dbReference type="EMBL" id="KAH9632640.1"/>
    </source>
</evidence>
<proteinExistence type="inferred from homology"/>
<dbReference type="PANTHER" id="PTHR10353">
    <property type="entry name" value="GLYCOSYL HYDROLASE"/>
    <property type="match status" value="1"/>
</dbReference>
<sequence>MLPATPIICGGETSRWLKSSGCTFIGKVSIANQIIWYEPTSPEHEDLAELARQNVGGRYAHPIYSKEGGWPPTIEKVLEEVSLKRGYPRTQLPPLTEEEIELVKGLRKDLVWLKQQYGDLEFMITENGLSNRGGLDDQDREDGVNVTAYTAWTLMDNFEWMNGYGVKFGLYEVDFTDPERKRTPRASAHYYASIIRTHSLDVPTTQNNV</sequence>
<accession>A0A922MA80</accession>
<dbReference type="Pfam" id="PF00232">
    <property type="entry name" value="Glyco_hydro_1"/>
    <property type="match status" value="1"/>
</dbReference>
<dbReference type="InterPro" id="IPR017853">
    <property type="entry name" value="GH"/>
</dbReference>